<dbReference type="InterPro" id="IPR036291">
    <property type="entry name" value="NAD(P)-bd_dom_sf"/>
</dbReference>
<dbReference type="PANTHER" id="PTHR48079">
    <property type="entry name" value="PROTEIN YEEZ"/>
    <property type="match status" value="1"/>
</dbReference>
<dbReference type="Gene3D" id="3.40.50.720">
    <property type="entry name" value="NAD(P)-binding Rossmann-like Domain"/>
    <property type="match status" value="1"/>
</dbReference>
<dbReference type="GO" id="GO:0005737">
    <property type="term" value="C:cytoplasm"/>
    <property type="evidence" value="ECO:0007669"/>
    <property type="project" value="TreeGrafter"/>
</dbReference>
<dbReference type="GO" id="GO:0004029">
    <property type="term" value="F:aldehyde dehydrogenase (NAD+) activity"/>
    <property type="evidence" value="ECO:0007669"/>
    <property type="project" value="TreeGrafter"/>
</dbReference>
<feature type="domain" description="NAD-dependent epimerase/dehydratase" evidence="1">
    <location>
        <begin position="3"/>
        <end position="229"/>
    </location>
</feature>
<dbReference type="EMBL" id="CP042305">
    <property type="protein sequence ID" value="QDZ15656.1"/>
    <property type="molecule type" value="Genomic_DNA"/>
</dbReference>
<keyword evidence="3" id="KW-1185">Reference proteome</keyword>
<evidence type="ECO:0000259" key="1">
    <source>
        <dbReference type="Pfam" id="PF01370"/>
    </source>
</evidence>
<dbReference type="AlphaFoldDB" id="A0A5B8M5W8"/>
<dbReference type="Proteomes" id="UP000320216">
    <property type="component" value="Chromosome"/>
</dbReference>
<protein>
    <submittedName>
        <fullName evidence="2">NAD(P)-dependent oxidoreductase</fullName>
    </submittedName>
</protein>
<accession>A0A5B8M5W8</accession>
<reference evidence="2 3" key="1">
    <citation type="submission" date="2019-07" db="EMBL/GenBank/DDBJ databases">
        <title>Full genome sequence of Humibacter sp. WJ7-1.</title>
        <authorList>
            <person name="Im W.-T."/>
        </authorList>
    </citation>
    <scope>NUCLEOTIDE SEQUENCE [LARGE SCALE GENOMIC DNA]</scope>
    <source>
        <strain evidence="2 3">WJ7-1</strain>
    </source>
</reference>
<dbReference type="InterPro" id="IPR051783">
    <property type="entry name" value="NAD(P)-dependent_oxidoreduct"/>
</dbReference>
<dbReference type="OrthoDB" id="9787292at2"/>
<gene>
    <name evidence="2" type="ORF">FPZ11_13620</name>
</gene>
<dbReference type="InterPro" id="IPR001509">
    <property type="entry name" value="Epimerase_deHydtase"/>
</dbReference>
<name>A0A5B8M5W8_9MICO</name>
<dbReference type="PANTHER" id="PTHR48079:SF6">
    <property type="entry name" value="NAD(P)-BINDING DOMAIN-CONTAINING PROTEIN-RELATED"/>
    <property type="match status" value="1"/>
</dbReference>
<proteinExistence type="predicted"/>
<dbReference type="KEGG" id="huw:FPZ11_13620"/>
<dbReference type="SUPFAM" id="SSF51735">
    <property type="entry name" value="NAD(P)-binding Rossmann-fold domains"/>
    <property type="match status" value="1"/>
</dbReference>
<evidence type="ECO:0000313" key="2">
    <source>
        <dbReference type="EMBL" id="QDZ15656.1"/>
    </source>
</evidence>
<dbReference type="Pfam" id="PF01370">
    <property type="entry name" value="Epimerase"/>
    <property type="match status" value="1"/>
</dbReference>
<organism evidence="2 3">
    <name type="scientific">Humibacter ginsenosidimutans</name>
    <dbReference type="NCBI Taxonomy" id="2599293"/>
    <lineage>
        <taxon>Bacteria</taxon>
        <taxon>Bacillati</taxon>
        <taxon>Actinomycetota</taxon>
        <taxon>Actinomycetes</taxon>
        <taxon>Micrococcales</taxon>
        <taxon>Microbacteriaceae</taxon>
        <taxon>Humibacter</taxon>
    </lineage>
</organism>
<sequence>MRVLIAGGTGALGVPIVTRLLAGGHDVIGVTRGQPGVDLLRSLNAEAVTADVLDREALLRATEGVRADVVISELTALKKAPLRHADMRRTDVLRTTGTANLLAAARAVGATRFITQSMVFGYGYRDLGPTAITEDAPFGMPQGDAFDEHLAAMAANEKQAFAAEGIEGVALRYGLLYGNDLAAIEAMLRHRTMPTTRSGGALPWVHHMDAAAATVAAVERGVGGQAYNVVSDESATFGAVLEQIASATGAPRPYVVPTWLVRTMAPYGAAMMHGVSMLVSNAKARGRLAWSPVHRTVHEGVAASADLLRSSTSS</sequence>
<evidence type="ECO:0000313" key="3">
    <source>
        <dbReference type="Proteomes" id="UP000320216"/>
    </source>
</evidence>